<dbReference type="SUPFAM" id="SSF48179">
    <property type="entry name" value="6-phosphogluconate dehydrogenase C-terminal domain-like"/>
    <property type="match status" value="1"/>
</dbReference>
<evidence type="ECO:0000256" key="2">
    <source>
        <dbReference type="ARBA" id="ARBA00023002"/>
    </source>
</evidence>
<dbReference type="InterPro" id="IPR006183">
    <property type="entry name" value="Pgluconate_DH"/>
</dbReference>
<dbReference type="GO" id="GO:0006098">
    <property type="term" value="P:pentose-phosphate shunt"/>
    <property type="evidence" value="ECO:0007669"/>
    <property type="project" value="InterPro"/>
</dbReference>
<dbReference type="GO" id="GO:0019521">
    <property type="term" value="P:D-gluconate metabolic process"/>
    <property type="evidence" value="ECO:0007669"/>
    <property type="project" value="UniProtKB-KW"/>
</dbReference>
<dbReference type="Pfam" id="PF00393">
    <property type="entry name" value="6PGD"/>
    <property type="match status" value="1"/>
</dbReference>
<dbReference type="PRINTS" id="PR00076">
    <property type="entry name" value="6PGDHDRGNASE"/>
</dbReference>
<dbReference type="GO" id="GO:0050661">
    <property type="term" value="F:NADP binding"/>
    <property type="evidence" value="ECO:0007669"/>
    <property type="project" value="InterPro"/>
</dbReference>
<dbReference type="EMBL" id="FUWX01000012">
    <property type="protein sequence ID" value="SJZ83382.1"/>
    <property type="molecule type" value="Genomic_DNA"/>
</dbReference>
<keyword evidence="6" id="KW-1185">Reference proteome</keyword>
<feature type="domain" description="6-phosphogluconate dehydrogenase C-terminal" evidence="4">
    <location>
        <begin position="169"/>
        <end position="301"/>
    </location>
</feature>
<dbReference type="PROSITE" id="PS00461">
    <property type="entry name" value="6PGD"/>
    <property type="match status" value="1"/>
</dbReference>
<sequence>MRIGMIGLGKMGSKISEKLLLTGHQVLGYDTNKTLLKPIIDNGGVIADDFNVFVDTLNKLKIPVIWLMVPAGDITKNIIIELSSKLKPGSIVIDGGNSNYRDTMENYKILKEKDIHLLDVGTSGGIWGFERGFCFMAGGDIEPYNFISPVLKDLAAQGGYNYMGPSGSGHFVKMVHNGIEYALMEAYGEGFHLLENSKDYSLNLENIANLWQNGSIIESFLLGLTGNMFKKDPHLENIVGYVEDSGEGRWTVETSIDQRTPAPVITIALMERFRSRIKDSFKDKVIAGLRKEFGGHNVKRK</sequence>
<dbReference type="RefSeq" id="WP_078694151.1">
    <property type="nucleotide sequence ID" value="NZ_FUWX01000012.1"/>
</dbReference>
<dbReference type="AlphaFoldDB" id="A0A1T4NWG0"/>
<dbReference type="STRING" id="180163.SAMN02745174_01678"/>
<reference evidence="5 6" key="1">
    <citation type="submission" date="2017-02" db="EMBL/GenBank/DDBJ databases">
        <authorList>
            <person name="Peterson S.W."/>
        </authorList>
    </citation>
    <scope>NUCLEOTIDE SEQUENCE [LARGE SCALE GENOMIC DNA]</scope>
    <source>
        <strain evidence="5 6">ATCC 700028</strain>
    </source>
</reference>
<dbReference type="InterPro" id="IPR013328">
    <property type="entry name" value="6PGD_dom2"/>
</dbReference>
<keyword evidence="2" id="KW-0560">Oxidoreductase</keyword>
<gene>
    <name evidence="5" type="ORF">SAMN02745174_01678</name>
</gene>
<comment type="similarity">
    <text evidence="1">Belongs to the 6-phosphogluconate dehydrogenase family.</text>
</comment>
<organism evidence="5 6">
    <name type="scientific">Cetobacterium ceti</name>
    <dbReference type="NCBI Taxonomy" id="180163"/>
    <lineage>
        <taxon>Bacteria</taxon>
        <taxon>Fusobacteriati</taxon>
        <taxon>Fusobacteriota</taxon>
        <taxon>Fusobacteriia</taxon>
        <taxon>Fusobacteriales</taxon>
        <taxon>Fusobacteriaceae</taxon>
        <taxon>Cetobacterium</taxon>
    </lineage>
</organism>
<dbReference type="NCBIfam" id="TIGR00872">
    <property type="entry name" value="gnd_rel"/>
    <property type="match status" value="1"/>
</dbReference>
<protein>
    <submittedName>
        <fullName evidence="5">6-phosphogluconate dehydrogenase (Decarboxylating)</fullName>
    </submittedName>
</protein>
<dbReference type="SUPFAM" id="SSF51735">
    <property type="entry name" value="NAD(P)-binding Rossmann-fold domains"/>
    <property type="match status" value="1"/>
</dbReference>
<dbReference type="SMART" id="SM01350">
    <property type="entry name" value="6PGD"/>
    <property type="match status" value="1"/>
</dbReference>
<dbReference type="Pfam" id="PF03446">
    <property type="entry name" value="NAD_binding_2"/>
    <property type="match status" value="1"/>
</dbReference>
<evidence type="ECO:0000259" key="4">
    <source>
        <dbReference type="SMART" id="SM01350"/>
    </source>
</evidence>
<evidence type="ECO:0000313" key="5">
    <source>
        <dbReference type="EMBL" id="SJZ83382.1"/>
    </source>
</evidence>
<dbReference type="Gene3D" id="3.40.50.720">
    <property type="entry name" value="NAD(P)-binding Rossmann-like Domain"/>
    <property type="match status" value="1"/>
</dbReference>
<keyword evidence="3" id="KW-0311">Gluconate utilization</keyword>
<dbReference type="InterPro" id="IPR006114">
    <property type="entry name" value="6PGDH_C"/>
</dbReference>
<accession>A0A1T4NWG0</accession>
<dbReference type="NCBIfam" id="NF007161">
    <property type="entry name" value="PRK09599.1"/>
    <property type="match status" value="1"/>
</dbReference>
<evidence type="ECO:0000256" key="1">
    <source>
        <dbReference type="ARBA" id="ARBA00008419"/>
    </source>
</evidence>
<dbReference type="PANTHER" id="PTHR11811">
    <property type="entry name" value="6-PHOSPHOGLUCONATE DEHYDROGENASE"/>
    <property type="match status" value="1"/>
</dbReference>
<dbReference type="InterPro" id="IPR006184">
    <property type="entry name" value="6PGdom_BS"/>
</dbReference>
<dbReference type="InterPro" id="IPR006115">
    <property type="entry name" value="6PGDH_NADP-bd"/>
</dbReference>
<name>A0A1T4NWG0_9FUSO</name>
<evidence type="ECO:0000313" key="6">
    <source>
        <dbReference type="Proteomes" id="UP000191153"/>
    </source>
</evidence>
<dbReference type="InterPro" id="IPR008927">
    <property type="entry name" value="6-PGluconate_DH-like_C_sf"/>
</dbReference>
<dbReference type="Proteomes" id="UP000191153">
    <property type="component" value="Unassembled WGS sequence"/>
</dbReference>
<proteinExistence type="inferred from homology"/>
<dbReference type="InterPro" id="IPR036291">
    <property type="entry name" value="NAD(P)-bd_dom_sf"/>
</dbReference>
<dbReference type="OrthoDB" id="9804542at2"/>
<dbReference type="InterPro" id="IPR004849">
    <property type="entry name" value="6DGDH_YqeC"/>
</dbReference>
<evidence type="ECO:0000256" key="3">
    <source>
        <dbReference type="ARBA" id="ARBA00023064"/>
    </source>
</evidence>
<dbReference type="Gene3D" id="1.10.1040.10">
    <property type="entry name" value="N-(1-d-carboxylethyl)-l-norvaline Dehydrogenase, domain 2"/>
    <property type="match status" value="1"/>
</dbReference>
<dbReference type="GO" id="GO:0004616">
    <property type="term" value="F:phosphogluconate dehydrogenase (decarboxylating) activity"/>
    <property type="evidence" value="ECO:0007669"/>
    <property type="project" value="InterPro"/>
</dbReference>